<dbReference type="Gene3D" id="3.40.50.2300">
    <property type="match status" value="1"/>
</dbReference>
<evidence type="ECO:0000256" key="3">
    <source>
        <dbReference type="ARBA" id="ARBA00022989"/>
    </source>
</evidence>
<dbReference type="OrthoDB" id="425344at2759"/>
<dbReference type="SUPFAM" id="SSF53822">
    <property type="entry name" value="Periplasmic binding protein-like I"/>
    <property type="match status" value="1"/>
</dbReference>
<dbReference type="GeneID" id="112127440"/>
<dbReference type="AlphaFoldDB" id="A0A8I6SKY7"/>
<name>A0A8I6SKY7_CIMLE</name>
<dbReference type="PRINTS" id="PR00248">
    <property type="entry name" value="GPCRMGR"/>
</dbReference>
<feature type="signal peptide" evidence="7">
    <location>
        <begin position="1"/>
        <end position="18"/>
    </location>
</feature>
<dbReference type="PANTHER" id="PTHR24060">
    <property type="entry name" value="METABOTROPIC GLUTAMATE RECEPTOR"/>
    <property type="match status" value="1"/>
</dbReference>
<evidence type="ECO:0000256" key="5">
    <source>
        <dbReference type="ARBA" id="ARBA00023170"/>
    </source>
</evidence>
<keyword evidence="5" id="KW-0675">Receptor</keyword>
<dbReference type="GO" id="GO:0016020">
    <property type="term" value="C:membrane"/>
    <property type="evidence" value="ECO:0007669"/>
    <property type="project" value="UniProtKB-SubCell"/>
</dbReference>
<dbReference type="InterPro" id="IPR028082">
    <property type="entry name" value="Peripla_BP_I"/>
</dbReference>
<evidence type="ECO:0000313" key="9">
    <source>
        <dbReference type="Proteomes" id="UP000494040"/>
    </source>
</evidence>
<evidence type="ECO:0008006" key="10">
    <source>
        <dbReference type="Google" id="ProtNLM"/>
    </source>
</evidence>
<evidence type="ECO:0000256" key="7">
    <source>
        <dbReference type="SAM" id="SignalP"/>
    </source>
</evidence>
<dbReference type="Proteomes" id="UP000494040">
    <property type="component" value="Unassembled WGS sequence"/>
</dbReference>
<feature type="chain" id="PRO_5035270973" description="Receptor ligand binding region domain-containing protein" evidence="7">
    <location>
        <begin position="19"/>
        <end position="239"/>
    </location>
</feature>
<protein>
    <recommendedName>
        <fullName evidence="10">Receptor ligand binding region domain-containing protein</fullName>
    </recommendedName>
</protein>
<evidence type="ECO:0000256" key="4">
    <source>
        <dbReference type="ARBA" id="ARBA00023136"/>
    </source>
</evidence>
<keyword evidence="6" id="KW-0325">Glycoprotein</keyword>
<evidence type="ECO:0000256" key="1">
    <source>
        <dbReference type="ARBA" id="ARBA00004141"/>
    </source>
</evidence>
<dbReference type="EnsemblMetazoa" id="XM_024228461.1">
    <property type="protein sequence ID" value="XP_024084229.1"/>
    <property type="gene ID" value="LOC112127440"/>
</dbReference>
<accession>A0A8I6SKY7</accession>
<evidence type="ECO:0000256" key="2">
    <source>
        <dbReference type="ARBA" id="ARBA00022692"/>
    </source>
</evidence>
<comment type="subcellular location">
    <subcellularLocation>
        <location evidence="1">Membrane</location>
        <topology evidence="1">Multi-pass membrane protein</topology>
    </subcellularLocation>
</comment>
<evidence type="ECO:0000256" key="6">
    <source>
        <dbReference type="ARBA" id="ARBA00023180"/>
    </source>
</evidence>
<keyword evidence="7" id="KW-0732">Signal</keyword>
<dbReference type="InterPro" id="IPR050726">
    <property type="entry name" value="mGluR"/>
</dbReference>
<keyword evidence="2" id="KW-0812">Transmembrane</keyword>
<evidence type="ECO:0000313" key="8">
    <source>
        <dbReference type="EnsemblMetazoa" id="XP_024084229.1"/>
    </source>
</evidence>
<organism evidence="8 9">
    <name type="scientific">Cimex lectularius</name>
    <name type="common">Bed bug</name>
    <name type="synonym">Acanthia lectularia</name>
    <dbReference type="NCBI Taxonomy" id="79782"/>
    <lineage>
        <taxon>Eukaryota</taxon>
        <taxon>Metazoa</taxon>
        <taxon>Ecdysozoa</taxon>
        <taxon>Arthropoda</taxon>
        <taxon>Hexapoda</taxon>
        <taxon>Insecta</taxon>
        <taxon>Pterygota</taxon>
        <taxon>Neoptera</taxon>
        <taxon>Paraneoptera</taxon>
        <taxon>Hemiptera</taxon>
        <taxon>Heteroptera</taxon>
        <taxon>Panheteroptera</taxon>
        <taxon>Cimicomorpha</taxon>
        <taxon>Cimicidae</taxon>
        <taxon>Cimex</taxon>
    </lineage>
</organism>
<dbReference type="KEGG" id="clec:112127440"/>
<dbReference type="RefSeq" id="XP_024084229.1">
    <property type="nucleotide sequence ID" value="XM_024228461.1"/>
</dbReference>
<keyword evidence="4" id="KW-0472">Membrane</keyword>
<keyword evidence="9" id="KW-1185">Reference proteome</keyword>
<sequence>MAMIFLFGLVLTSGSSRSQDLTSDDYDYANITSNDTSQGAGQIMFWNETSFNDTALLDIPLQSESPGFWEAYESQNGTVLESISFHPNPVTYGLLDGETAVTPYMGEEDAVSKPVGDLWPVKLAAEVPGDLILGGLMMVHEREDTITCGPVMPQGGIQAVEIMLYTLDIINERLGHYTLGAHILDDCDKDTYGLEMAVDFIKAKFGFTISFIHRYYRKGEVPLSSRLFGLGSTDSTKRI</sequence>
<proteinExistence type="predicted"/>
<dbReference type="GO" id="GO:0004930">
    <property type="term" value="F:G protein-coupled receptor activity"/>
    <property type="evidence" value="ECO:0007669"/>
    <property type="project" value="InterPro"/>
</dbReference>
<keyword evidence="3" id="KW-1133">Transmembrane helix</keyword>
<reference evidence="8" key="1">
    <citation type="submission" date="2022-01" db="UniProtKB">
        <authorList>
            <consortium name="EnsemblMetazoa"/>
        </authorList>
    </citation>
    <scope>IDENTIFICATION</scope>
</reference>
<dbReference type="InterPro" id="IPR000337">
    <property type="entry name" value="GPCR_3"/>
</dbReference>